<dbReference type="EMBL" id="VWRN01000035">
    <property type="protein sequence ID" value="KAA6123079.1"/>
    <property type="molecule type" value="Genomic_DNA"/>
</dbReference>
<evidence type="ECO:0000256" key="2">
    <source>
        <dbReference type="SAM" id="SignalP"/>
    </source>
</evidence>
<name>A0A5M8AK32_9BURK</name>
<sequence length="151" mass="16694">MRRFFLILLVLLLPLQSAWAAATAYCQHEQRPAAKWHLGHHQHEHRGDGNAEAGTYGKADNRANLGADNAADHNADHNATPRADANHGTDAKGLFDPDCGICHLASLPFACPEPAVLPALRLPRTVLVTHDFHYTSLHPRAPDRPQWRRLA</sequence>
<dbReference type="RefSeq" id="WP_150083502.1">
    <property type="nucleotide sequence ID" value="NZ_VWRN01000035.1"/>
</dbReference>
<feature type="region of interest" description="Disordered" evidence="1">
    <location>
        <begin position="36"/>
        <end position="89"/>
    </location>
</feature>
<gene>
    <name evidence="3" type="ORF">F1599_14415</name>
</gene>
<keyword evidence="2" id="KW-0732">Signal</keyword>
<evidence type="ECO:0000313" key="3">
    <source>
        <dbReference type="EMBL" id="KAA6123079.1"/>
    </source>
</evidence>
<evidence type="ECO:0000256" key="1">
    <source>
        <dbReference type="SAM" id="MobiDB-lite"/>
    </source>
</evidence>
<feature type="chain" id="PRO_5024297691" evidence="2">
    <location>
        <begin position="21"/>
        <end position="151"/>
    </location>
</feature>
<dbReference type="AlphaFoldDB" id="A0A5M8AK32"/>
<accession>A0A5M8AK32</accession>
<comment type="caution">
    <text evidence="3">The sequence shown here is derived from an EMBL/GenBank/DDBJ whole genome shotgun (WGS) entry which is preliminary data.</text>
</comment>
<organism evidence="3 4">
    <name type="scientific">Cupriavidus cauae</name>
    <dbReference type="NCBI Taxonomy" id="2608999"/>
    <lineage>
        <taxon>Bacteria</taxon>
        <taxon>Pseudomonadati</taxon>
        <taxon>Pseudomonadota</taxon>
        <taxon>Betaproteobacteria</taxon>
        <taxon>Burkholderiales</taxon>
        <taxon>Burkholderiaceae</taxon>
        <taxon>Cupriavidus</taxon>
    </lineage>
</organism>
<proteinExistence type="predicted"/>
<feature type="signal peptide" evidence="2">
    <location>
        <begin position="1"/>
        <end position="20"/>
    </location>
</feature>
<evidence type="ECO:0000313" key="4">
    <source>
        <dbReference type="Proteomes" id="UP000324324"/>
    </source>
</evidence>
<protein>
    <submittedName>
        <fullName evidence="3">Cobalt-zinc-cadmium resistance protein</fullName>
    </submittedName>
</protein>
<reference evidence="3 4" key="1">
    <citation type="submission" date="2019-09" db="EMBL/GenBank/DDBJ databases">
        <title>Isolation of a novel species in the genus Cupriavidus from patients with sepsis using whole genome sequencing.</title>
        <authorList>
            <person name="Kweon O.J."/>
            <person name="Lee M.-K."/>
        </authorList>
    </citation>
    <scope>NUCLEOTIDE SEQUENCE [LARGE SCALE GENOMIC DNA]</scope>
    <source>
        <strain evidence="3 4">MKL-01</strain>
    </source>
</reference>
<dbReference type="Proteomes" id="UP000324324">
    <property type="component" value="Unassembled WGS sequence"/>
</dbReference>
<keyword evidence="4" id="KW-1185">Reference proteome</keyword>